<keyword evidence="1" id="KW-0812">Transmembrane</keyword>
<dbReference type="EMBL" id="AGNL01049663">
    <property type="protein sequence ID" value="EJK44447.1"/>
    <property type="molecule type" value="Genomic_DNA"/>
</dbReference>
<sequence length="50" mass="5844">PTPELAFLFSLPGVVGWIYVIYPCLINRLPSKRIPLLLFLFWEPIKPIYV</sequence>
<evidence type="ECO:0000313" key="3">
    <source>
        <dbReference type="Proteomes" id="UP000266841"/>
    </source>
</evidence>
<dbReference type="AlphaFoldDB" id="K0RD28"/>
<feature type="non-terminal residue" evidence="2">
    <location>
        <position position="1"/>
    </location>
</feature>
<evidence type="ECO:0000256" key="1">
    <source>
        <dbReference type="SAM" id="Phobius"/>
    </source>
</evidence>
<reference evidence="2 3" key="1">
    <citation type="journal article" date="2012" name="Genome Biol.">
        <title>Genome and low-iron response of an oceanic diatom adapted to chronic iron limitation.</title>
        <authorList>
            <person name="Lommer M."/>
            <person name="Specht M."/>
            <person name="Roy A.S."/>
            <person name="Kraemer L."/>
            <person name="Andreson R."/>
            <person name="Gutowska M.A."/>
            <person name="Wolf J."/>
            <person name="Bergner S.V."/>
            <person name="Schilhabel M.B."/>
            <person name="Klostermeier U.C."/>
            <person name="Beiko R.G."/>
            <person name="Rosenstiel P."/>
            <person name="Hippler M."/>
            <person name="Laroche J."/>
        </authorList>
    </citation>
    <scope>NUCLEOTIDE SEQUENCE [LARGE SCALE GENOMIC DNA]</scope>
    <source>
        <strain evidence="2 3">CCMP1005</strain>
    </source>
</reference>
<comment type="caution">
    <text evidence="2">The sequence shown here is derived from an EMBL/GenBank/DDBJ whole genome shotgun (WGS) entry which is preliminary data.</text>
</comment>
<keyword evidence="3" id="KW-1185">Reference proteome</keyword>
<feature type="transmembrane region" description="Helical" evidence="1">
    <location>
        <begin position="6"/>
        <end position="25"/>
    </location>
</feature>
<gene>
    <name evidence="2" type="ORF">THAOC_37009</name>
</gene>
<keyword evidence="1" id="KW-0472">Membrane</keyword>
<proteinExistence type="predicted"/>
<keyword evidence="1" id="KW-1133">Transmembrane helix</keyword>
<evidence type="ECO:0000313" key="2">
    <source>
        <dbReference type="EMBL" id="EJK44447.1"/>
    </source>
</evidence>
<organism evidence="2 3">
    <name type="scientific">Thalassiosira oceanica</name>
    <name type="common">Marine diatom</name>
    <dbReference type="NCBI Taxonomy" id="159749"/>
    <lineage>
        <taxon>Eukaryota</taxon>
        <taxon>Sar</taxon>
        <taxon>Stramenopiles</taxon>
        <taxon>Ochrophyta</taxon>
        <taxon>Bacillariophyta</taxon>
        <taxon>Coscinodiscophyceae</taxon>
        <taxon>Thalassiosirophycidae</taxon>
        <taxon>Thalassiosirales</taxon>
        <taxon>Thalassiosiraceae</taxon>
        <taxon>Thalassiosira</taxon>
    </lineage>
</organism>
<protein>
    <submittedName>
        <fullName evidence="2">Uncharacterized protein</fullName>
    </submittedName>
</protein>
<accession>K0RD28</accession>
<name>K0RD28_THAOC</name>
<dbReference type="Proteomes" id="UP000266841">
    <property type="component" value="Unassembled WGS sequence"/>
</dbReference>